<feature type="chain" id="PRO_5007594986" evidence="2">
    <location>
        <begin position="25"/>
        <end position="390"/>
    </location>
</feature>
<feature type="transmembrane region" description="Helical" evidence="1">
    <location>
        <begin position="171"/>
        <end position="194"/>
    </location>
</feature>
<name>A0A154BUE9_ANASB</name>
<keyword evidence="4" id="KW-1185">Reference proteome</keyword>
<dbReference type="RefSeq" id="WP_066240033.1">
    <property type="nucleotide sequence ID" value="NZ_LSGP01000013.1"/>
</dbReference>
<keyword evidence="1" id="KW-0812">Transmembrane</keyword>
<feature type="transmembrane region" description="Helical" evidence="1">
    <location>
        <begin position="206"/>
        <end position="223"/>
    </location>
</feature>
<organism evidence="3 4">
    <name type="scientific">Anaerosporomusa subterranea</name>
    <dbReference type="NCBI Taxonomy" id="1794912"/>
    <lineage>
        <taxon>Bacteria</taxon>
        <taxon>Bacillati</taxon>
        <taxon>Bacillota</taxon>
        <taxon>Negativicutes</taxon>
        <taxon>Acetonemataceae</taxon>
        <taxon>Anaerosporomusa</taxon>
    </lineage>
</organism>
<sequence length="390" mass="41668">MHSQVKSFCAALLILLLASCPVWASPIDENPISHEIAQTLSTESVNQFISKVNKELGEDIPLINPDTLKNIAGKGLSLDWQTLWQAALSRLFRELAMNLSLMGKLLFLAVLCALLQNLHSSFNSSGVSLLAYSICFIFLMVLVLNAFYNVILVARQSVEYMIGFMQAMLPLMMSLLAGVGAITSVALFTPFMLFVIGITGVVVKDMVLPLLMVTALIECVNYLSDQYKLSNLAGVLKQSGMVVLGLTLVVFIGVISIQSVVGSVADGITLRTAKYATATFIPVVGKMFADTVELVMGASLLIKNAVGVVGVLAVVTLCALPVVKLISLITVIKVTGALVQPMGAEKMAKCLDTVGNNLMLVLGAVLTVALMFFLSITMIIGAGNVTMMLR</sequence>
<dbReference type="AlphaFoldDB" id="A0A154BUE9"/>
<reference evidence="3 4" key="1">
    <citation type="submission" date="2016-02" db="EMBL/GenBank/DDBJ databases">
        <title>Anaerosporomusa subterraneum gen. nov., sp. nov., a spore-forming obligate anaerobe isolated from saprolite.</title>
        <authorList>
            <person name="Choi J.K."/>
            <person name="Shah M."/>
            <person name="Yee N."/>
        </authorList>
    </citation>
    <scope>NUCLEOTIDE SEQUENCE [LARGE SCALE GENOMIC DNA]</scope>
    <source>
        <strain evidence="3 4">RU4</strain>
    </source>
</reference>
<feature type="transmembrane region" description="Helical" evidence="1">
    <location>
        <begin position="95"/>
        <end position="115"/>
    </location>
</feature>
<dbReference type="STRING" id="1794912.AXX12_05320"/>
<dbReference type="EMBL" id="LSGP01000013">
    <property type="protein sequence ID" value="KYZ77527.1"/>
    <property type="molecule type" value="Genomic_DNA"/>
</dbReference>
<evidence type="ECO:0000313" key="3">
    <source>
        <dbReference type="EMBL" id="KYZ77527.1"/>
    </source>
</evidence>
<feature type="transmembrane region" description="Helical" evidence="1">
    <location>
        <begin position="243"/>
        <end position="265"/>
    </location>
</feature>
<gene>
    <name evidence="3" type="ORF">AXX12_05320</name>
</gene>
<feature type="signal peptide" evidence="2">
    <location>
        <begin position="1"/>
        <end position="24"/>
    </location>
</feature>
<dbReference type="Pfam" id="PF09546">
    <property type="entry name" value="Spore_III_AE"/>
    <property type="match status" value="1"/>
</dbReference>
<keyword evidence="2" id="KW-0732">Signal</keyword>
<keyword evidence="1" id="KW-0472">Membrane</keyword>
<evidence type="ECO:0000313" key="4">
    <source>
        <dbReference type="Proteomes" id="UP000076268"/>
    </source>
</evidence>
<feature type="transmembrane region" description="Helical" evidence="1">
    <location>
        <begin position="305"/>
        <end position="338"/>
    </location>
</feature>
<dbReference type="OrthoDB" id="2373222at2"/>
<dbReference type="NCBIfam" id="TIGR02829">
    <property type="entry name" value="spore_III_AE"/>
    <property type="match status" value="1"/>
</dbReference>
<comment type="caution">
    <text evidence="3">The sequence shown here is derived from an EMBL/GenBank/DDBJ whole genome shotgun (WGS) entry which is preliminary data.</text>
</comment>
<dbReference type="InterPro" id="IPR014194">
    <property type="entry name" value="Spore_III_AE"/>
</dbReference>
<dbReference type="Proteomes" id="UP000076268">
    <property type="component" value="Unassembled WGS sequence"/>
</dbReference>
<feature type="transmembrane region" description="Helical" evidence="1">
    <location>
        <begin position="127"/>
        <end position="151"/>
    </location>
</feature>
<protein>
    <submittedName>
        <fullName evidence="3">Stage III sporulation protein AE</fullName>
    </submittedName>
</protein>
<keyword evidence="1" id="KW-1133">Transmembrane helix</keyword>
<dbReference type="PROSITE" id="PS51257">
    <property type="entry name" value="PROKAR_LIPOPROTEIN"/>
    <property type="match status" value="1"/>
</dbReference>
<evidence type="ECO:0000256" key="2">
    <source>
        <dbReference type="SAM" id="SignalP"/>
    </source>
</evidence>
<accession>A0A154BUE9</accession>
<feature type="transmembrane region" description="Helical" evidence="1">
    <location>
        <begin position="358"/>
        <end position="382"/>
    </location>
</feature>
<evidence type="ECO:0000256" key="1">
    <source>
        <dbReference type="SAM" id="Phobius"/>
    </source>
</evidence>
<proteinExistence type="predicted"/>